<dbReference type="Gene3D" id="3.30.70.1060">
    <property type="entry name" value="Dimeric alpha+beta barrel"/>
    <property type="match status" value="1"/>
</dbReference>
<protein>
    <recommendedName>
        <fullName evidence="2">YCII-related domain-containing protein</fullName>
    </recommendedName>
</protein>
<name>A0A1I4EET4_9RHOB</name>
<dbReference type="SUPFAM" id="SSF54909">
    <property type="entry name" value="Dimeric alpha+beta barrel"/>
    <property type="match status" value="1"/>
</dbReference>
<organism evidence="3 4">
    <name type="scientific">Shimia haliotis</name>
    <dbReference type="NCBI Taxonomy" id="1280847"/>
    <lineage>
        <taxon>Bacteria</taxon>
        <taxon>Pseudomonadati</taxon>
        <taxon>Pseudomonadota</taxon>
        <taxon>Alphaproteobacteria</taxon>
        <taxon>Rhodobacterales</taxon>
        <taxon>Roseobacteraceae</taxon>
    </lineage>
</organism>
<dbReference type="InterPro" id="IPR005545">
    <property type="entry name" value="YCII"/>
</dbReference>
<dbReference type="InterPro" id="IPR011008">
    <property type="entry name" value="Dimeric_a/b-barrel"/>
</dbReference>
<gene>
    <name evidence="3" type="ORF">SAMN04488036_104210</name>
</gene>
<accession>A0A1I4EET4</accession>
<dbReference type="AlphaFoldDB" id="A0A1I4EET4"/>
<dbReference type="OrthoDB" id="2293521at2"/>
<evidence type="ECO:0000259" key="2">
    <source>
        <dbReference type="Pfam" id="PF03795"/>
    </source>
</evidence>
<sequence length="91" mass="9734">MLIALIAKDKPGALDIRKANRDAHVAYLKDSGDTIMMAGPFLDEAGNMCGSLIILNVADMAEAKAWAAGDPYKAADLFDSVELKPWNKVLG</sequence>
<keyword evidence="4" id="KW-1185">Reference proteome</keyword>
<reference evidence="4" key="1">
    <citation type="submission" date="2016-10" db="EMBL/GenBank/DDBJ databases">
        <authorList>
            <person name="Varghese N."/>
            <person name="Submissions S."/>
        </authorList>
    </citation>
    <scope>NUCLEOTIDE SEQUENCE [LARGE SCALE GENOMIC DNA]</scope>
    <source>
        <strain evidence="4">DSM 28453</strain>
    </source>
</reference>
<evidence type="ECO:0000256" key="1">
    <source>
        <dbReference type="ARBA" id="ARBA00007689"/>
    </source>
</evidence>
<dbReference type="EMBL" id="FOSZ01000004">
    <property type="protein sequence ID" value="SFL03719.1"/>
    <property type="molecule type" value="Genomic_DNA"/>
</dbReference>
<evidence type="ECO:0000313" key="3">
    <source>
        <dbReference type="EMBL" id="SFL03719.1"/>
    </source>
</evidence>
<dbReference type="PANTHER" id="PTHR33606">
    <property type="entry name" value="PROTEIN YCII"/>
    <property type="match status" value="1"/>
</dbReference>
<evidence type="ECO:0000313" key="4">
    <source>
        <dbReference type="Proteomes" id="UP000198851"/>
    </source>
</evidence>
<dbReference type="InterPro" id="IPR051807">
    <property type="entry name" value="Sec-metab_biosynth-assoc"/>
</dbReference>
<dbReference type="PANTHER" id="PTHR33606:SF3">
    <property type="entry name" value="PROTEIN YCII"/>
    <property type="match status" value="1"/>
</dbReference>
<dbReference type="Proteomes" id="UP000198851">
    <property type="component" value="Unassembled WGS sequence"/>
</dbReference>
<dbReference type="Pfam" id="PF03795">
    <property type="entry name" value="YCII"/>
    <property type="match status" value="1"/>
</dbReference>
<proteinExistence type="inferred from homology"/>
<comment type="similarity">
    <text evidence="1">Belongs to the YciI family.</text>
</comment>
<feature type="domain" description="YCII-related" evidence="2">
    <location>
        <begin position="1"/>
        <end position="87"/>
    </location>
</feature>
<dbReference type="STRING" id="1280847.SAMN04488036_104210"/>
<dbReference type="RefSeq" id="WP_093323884.1">
    <property type="nucleotide sequence ID" value="NZ_FOSZ01000004.1"/>
</dbReference>